<protein>
    <submittedName>
        <fullName evidence="2">Uncharacterized protein</fullName>
    </submittedName>
</protein>
<reference evidence="2" key="1">
    <citation type="submission" date="2021-01" db="EMBL/GenBank/DDBJ databases">
        <title>Modified the classification status of verrucomicrobia.</title>
        <authorList>
            <person name="Feng X."/>
        </authorList>
    </citation>
    <scope>NUCLEOTIDE SEQUENCE</scope>
    <source>
        <strain evidence="2">5K15</strain>
    </source>
</reference>
<dbReference type="AlphaFoldDB" id="A0AAE2SGS5"/>
<accession>A0AAE2SGS5</accession>
<name>A0AAE2SGS5_9BACT</name>
<keyword evidence="3" id="KW-1185">Reference proteome</keyword>
<proteinExistence type="predicted"/>
<feature type="transmembrane region" description="Helical" evidence="1">
    <location>
        <begin position="108"/>
        <end position="125"/>
    </location>
</feature>
<gene>
    <name evidence="2" type="ORF">JIN83_16650</name>
</gene>
<evidence type="ECO:0000313" key="2">
    <source>
        <dbReference type="EMBL" id="MBK1856599.1"/>
    </source>
</evidence>
<keyword evidence="1" id="KW-1133">Transmembrane helix</keyword>
<dbReference type="Proteomes" id="UP000634206">
    <property type="component" value="Unassembled WGS sequence"/>
</dbReference>
<keyword evidence="1" id="KW-0472">Membrane</keyword>
<evidence type="ECO:0000256" key="1">
    <source>
        <dbReference type="SAM" id="Phobius"/>
    </source>
</evidence>
<organism evidence="2 3">
    <name type="scientific">Oceaniferula flava</name>
    <dbReference type="NCBI Taxonomy" id="2800421"/>
    <lineage>
        <taxon>Bacteria</taxon>
        <taxon>Pseudomonadati</taxon>
        <taxon>Verrucomicrobiota</taxon>
        <taxon>Verrucomicrobiia</taxon>
        <taxon>Verrucomicrobiales</taxon>
        <taxon>Verrucomicrobiaceae</taxon>
        <taxon>Oceaniferula</taxon>
    </lineage>
</organism>
<keyword evidence="1" id="KW-0812">Transmembrane</keyword>
<sequence>MKLVEDNFRDAVLAHKSDVLEELGRSKPKKVVALLEHNGWPREWACNIVAGMEKKYNPANLKWGPEENQRLREKYSSRVFIGGAILLVGSIVTILSLVLAFSFGGLGIVAYGAILWGGGTFWSGISNVGSYPDREIPIYKSPEVKVEGHVPDTY</sequence>
<dbReference type="EMBL" id="JAENIG010000027">
    <property type="protein sequence ID" value="MBK1856599.1"/>
    <property type="molecule type" value="Genomic_DNA"/>
</dbReference>
<evidence type="ECO:0000313" key="3">
    <source>
        <dbReference type="Proteomes" id="UP000634206"/>
    </source>
</evidence>
<feature type="transmembrane region" description="Helical" evidence="1">
    <location>
        <begin position="79"/>
        <end position="102"/>
    </location>
</feature>
<dbReference type="RefSeq" id="WP_309491219.1">
    <property type="nucleotide sequence ID" value="NZ_JAENIG010000027.1"/>
</dbReference>
<comment type="caution">
    <text evidence="2">The sequence shown here is derived from an EMBL/GenBank/DDBJ whole genome shotgun (WGS) entry which is preliminary data.</text>
</comment>